<organism evidence="1">
    <name type="scientific">marine metagenome</name>
    <dbReference type="NCBI Taxonomy" id="408172"/>
    <lineage>
        <taxon>unclassified sequences</taxon>
        <taxon>metagenomes</taxon>
        <taxon>ecological metagenomes</taxon>
    </lineage>
</organism>
<protein>
    <submittedName>
        <fullName evidence="1">Uncharacterized protein</fullName>
    </submittedName>
</protein>
<gene>
    <name evidence="1" type="ORF">METZ01_LOCUS8923</name>
</gene>
<evidence type="ECO:0000313" key="1">
    <source>
        <dbReference type="EMBL" id="SUZ56069.1"/>
    </source>
</evidence>
<sequence length="138" mass="16387">MKKILFVFLFFGYANGQMETGNDLFTALNSVNDIEKNYAKYFIVGFVTGHWYTLKGLNPYNVFEQRQPNDVKYNKLLESSIAKLELYPKNQILGWEQIFDIIERYLRYHPDERHDRIELLIKKAMLDVFPLEKRAGVK</sequence>
<dbReference type="EMBL" id="UINC01000477">
    <property type="protein sequence ID" value="SUZ56069.1"/>
    <property type="molecule type" value="Genomic_DNA"/>
</dbReference>
<dbReference type="AlphaFoldDB" id="A0A381NP03"/>
<accession>A0A381NP03</accession>
<name>A0A381NP03_9ZZZZ</name>
<reference evidence="1" key="1">
    <citation type="submission" date="2018-05" db="EMBL/GenBank/DDBJ databases">
        <authorList>
            <person name="Lanie J.A."/>
            <person name="Ng W.-L."/>
            <person name="Kazmierczak K.M."/>
            <person name="Andrzejewski T.M."/>
            <person name="Davidsen T.M."/>
            <person name="Wayne K.J."/>
            <person name="Tettelin H."/>
            <person name="Glass J.I."/>
            <person name="Rusch D."/>
            <person name="Podicherti R."/>
            <person name="Tsui H.-C.T."/>
            <person name="Winkler M.E."/>
        </authorList>
    </citation>
    <scope>NUCLEOTIDE SEQUENCE</scope>
</reference>
<proteinExistence type="predicted"/>